<evidence type="ECO:0000256" key="1">
    <source>
        <dbReference type="SAM" id="Coils"/>
    </source>
</evidence>
<evidence type="ECO:0000313" key="2">
    <source>
        <dbReference type="EMBL" id="KAH1106973.1"/>
    </source>
</evidence>
<name>A0A9D3W297_9ROSI</name>
<dbReference type="OrthoDB" id="10444423at2759"/>
<dbReference type="Proteomes" id="UP000828251">
    <property type="component" value="Unassembled WGS sequence"/>
</dbReference>
<reference evidence="2 3" key="1">
    <citation type="journal article" date="2021" name="Plant Biotechnol. J.">
        <title>Multi-omics assisted identification of the key and species-specific regulatory components of drought-tolerant mechanisms in Gossypium stocksii.</title>
        <authorList>
            <person name="Yu D."/>
            <person name="Ke L."/>
            <person name="Zhang D."/>
            <person name="Wu Y."/>
            <person name="Sun Y."/>
            <person name="Mei J."/>
            <person name="Sun J."/>
            <person name="Sun Y."/>
        </authorList>
    </citation>
    <scope>NUCLEOTIDE SEQUENCE [LARGE SCALE GENOMIC DNA]</scope>
    <source>
        <strain evidence="3">cv. E1</strain>
        <tissue evidence="2">Leaf</tissue>
    </source>
</reference>
<protein>
    <submittedName>
        <fullName evidence="2">Uncharacterized protein</fullName>
    </submittedName>
</protein>
<organism evidence="2 3">
    <name type="scientific">Gossypium stocksii</name>
    <dbReference type="NCBI Taxonomy" id="47602"/>
    <lineage>
        <taxon>Eukaryota</taxon>
        <taxon>Viridiplantae</taxon>
        <taxon>Streptophyta</taxon>
        <taxon>Embryophyta</taxon>
        <taxon>Tracheophyta</taxon>
        <taxon>Spermatophyta</taxon>
        <taxon>Magnoliopsida</taxon>
        <taxon>eudicotyledons</taxon>
        <taxon>Gunneridae</taxon>
        <taxon>Pentapetalae</taxon>
        <taxon>rosids</taxon>
        <taxon>malvids</taxon>
        <taxon>Malvales</taxon>
        <taxon>Malvaceae</taxon>
        <taxon>Malvoideae</taxon>
        <taxon>Gossypium</taxon>
    </lineage>
</organism>
<gene>
    <name evidence="2" type="ORF">J1N35_010741</name>
</gene>
<dbReference type="AlphaFoldDB" id="A0A9D3W297"/>
<dbReference type="EMBL" id="JAIQCV010000004">
    <property type="protein sequence ID" value="KAH1106973.1"/>
    <property type="molecule type" value="Genomic_DNA"/>
</dbReference>
<comment type="caution">
    <text evidence="2">The sequence shown here is derived from an EMBL/GenBank/DDBJ whole genome shotgun (WGS) entry which is preliminary data.</text>
</comment>
<keyword evidence="3" id="KW-1185">Reference proteome</keyword>
<evidence type="ECO:0000313" key="3">
    <source>
        <dbReference type="Proteomes" id="UP000828251"/>
    </source>
</evidence>
<proteinExistence type="predicted"/>
<sequence>MTKGVEDQIELMETRGRSRKASRLRDMLSTLEGQVVNLEESIGDTRETLKEVEGRIDELDSMNEQLRDFVLESLNSTLGKLMVIDDALEVMVMTLKEEITELKGELTIYKATLG</sequence>
<keyword evidence="1" id="KW-0175">Coiled coil</keyword>
<feature type="coiled-coil region" evidence="1">
    <location>
        <begin position="21"/>
        <end position="112"/>
    </location>
</feature>
<accession>A0A9D3W297</accession>